<dbReference type="InterPro" id="IPR006115">
    <property type="entry name" value="6PGDH_NADP-bd"/>
</dbReference>
<dbReference type="EC" id="1.1.1.31" evidence="11"/>
<dbReference type="InterPro" id="IPR008927">
    <property type="entry name" value="6-PGluconate_DH-like_C_sf"/>
</dbReference>
<dbReference type="UniPathway" id="UPA00362"/>
<evidence type="ECO:0000256" key="9">
    <source>
        <dbReference type="ARBA" id="ARBA00049197"/>
    </source>
</evidence>
<dbReference type="PANTHER" id="PTHR22981:SF7">
    <property type="entry name" value="3-HYDROXYISOBUTYRATE DEHYDROGENASE, MITOCHONDRIAL"/>
    <property type="match status" value="1"/>
</dbReference>
<dbReference type="InParanoid" id="F4WSG3"/>
<comment type="catalytic activity">
    <reaction evidence="9 11">
        <text>3-hydroxy-2-methylpropanoate + NAD(+) = 2-methyl-3-oxopropanoate + NADH + H(+)</text>
        <dbReference type="Rhea" id="RHEA:17681"/>
        <dbReference type="ChEBI" id="CHEBI:11805"/>
        <dbReference type="ChEBI" id="CHEBI:15378"/>
        <dbReference type="ChEBI" id="CHEBI:57540"/>
        <dbReference type="ChEBI" id="CHEBI:57700"/>
        <dbReference type="ChEBI" id="CHEBI:57945"/>
        <dbReference type="EC" id="1.1.1.31"/>
    </reaction>
</comment>
<dbReference type="Pfam" id="PF14833">
    <property type="entry name" value="NAD_binding_11"/>
    <property type="match status" value="1"/>
</dbReference>
<keyword evidence="4 11" id="KW-0101">Branched-chain amino acid catabolism</keyword>
<dbReference type="GO" id="GO:0051287">
    <property type="term" value="F:NAD binding"/>
    <property type="evidence" value="ECO:0007669"/>
    <property type="project" value="InterPro"/>
</dbReference>
<dbReference type="FunFam" id="3.40.50.720:FF:000119">
    <property type="entry name" value="3-hydroxyisobutyrate dehydrogenase"/>
    <property type="match status" value="1"/>
</dbReference>
<dbReference type="InterPro" id="IPR011548">
    <property type="entry name" value="HIBADH"/>
</dbReference>
<dbReference type="InterPro" id="IPR013328">
    <property type="entry name" value="6PGD_dom2"/>
</dbReference>
<dbReference type="STRING" id="103372.F4WSG3"/>
<dbReference type="eggNOG" id="KOG0409">
    <property type="taxonomic scope" value="Eukaryota"/>
</dbReference>
<dbReference type="GO" id="GO:0050661">
    <property type="term" value="F:NADP binding"/>
    <property type="evidence" value="ECO:0007669"/>
    <property type="project" value="InterPro"/>
</dbReference>
<evidence type="ECO:0000313" key="15">
    <source>
        <dbReference type="Proteomes" id="UP000007755"/>
    </source>
</evidence>
<dbReference type="NCBIfam" id="TIGR01692">
    <property type="entry name" value="HIBADH"/>
    <property type="match status" value="1"/>
</dbReference>
<dbReference type="Gene3D" id="3.40.50.720">
    <property type="entry name" value="NAD(P)-binding Rossmann-like Domain"/>
    <property type="match status" value="1"/>
</dbReference>
<comment type="pathway">
    <text evidence="2 11">Amino-acid degradation; L-valine degradation.</text>
</comment>
<dbReference type="PIRSF" id="PIRSF000103">
    <property type="entry name" value="HIBADH"/>
    <property type="match status" value="1"/>
</dbReference>
<accession>F4WSG3</accession>
<evidence type="ECO:0000256" key="3">
    <source>
        <dbReference type="ARBA" id="ARBA00006013"/>
    </source>
</evidence>
<dbReference type="InterPro" id="IPR029154">
    <property type="entry name" value="HIBADH-like_NADP-bd"/>
</dbReference>
<dbReference type="InterPro" id="IPR015815">
    <property type="entry name" value="HIBADH-related"/>
</dbReference>
<dbReference type="EMBL" id="GL888321">
    <property type="protein sequence ID" value="EGI62880.1"/>
    <property type="molecule type" value="Genomic_DNA"/>
</dbReference>
<dbReference type="PROSITE" id="PS00895">
    <property type="entry name" value="3_HYDROXYISOBUT_DH"/>
    <property type="match status" value="1"/>
</dbReference>
<evidence type="ECO:0000256" key="7">
    <source>
        <dbReference type="ARBA" id="ARBA00023027"/>
    </source>
</evidence>
<dbReference type="SUPFAM" id="SSF51735">
    <property type="entry name" value="NAD(P)-binding Rossmann-fold domains"/>
    <property type="match status" value="1"/>
</dbReference>
<dbReference type="FunCoup" id="F4WSG3">
    <property type="interactions" value="964"/>
</dbReference>
<evidence type="ECO:0000256" key="6">
    <source>
        <dbReference type="ARBA" id="ARBA00023002"/>
    </source>
</evidence>
<protein>
    <recommendedName>
        <fullName evidence="11">3-hydroxyisobutyrate dehydrogenase</fullName>
        <shortName evidence="11">HIBADH</shortName>
        <ecNumber evidence="11">1.1.1.31</ecNumber>
    </recommendedName>
</protein>
<dbReference type="InterPro" id="IPR002204">
    <property type="entry name" value="3-OH-isobutyrate_DH-rel_CS"/>
</dbReference>
<dbReference type="Proteomes" id="UP000007755">
    <property type="component" value="Unassembled WGS sequence"/>
</dbReference>
<evidence type="ECO:0000256" key="2">
    <source>
        <dbReference type="ARBA" id="ARBA00005109"/>
    </source>
</evidence>
<evidence type="ECO:0000256" key="4">
    <source>
        <dbReference type="ARBA" id="ARBA00022456"/>
    </source>
</evidence>
<evidence type="ECO:0000313" key="14">
    <source>
        <dbReference type="EMBL" id="EGI62880.1"/>
    </source>
</evidence>
<sequence length="324" mass="34569">MFNIMFYGSVGTRYYSKIGFIGLGNMGSHMAKNLLKKDYKLIVYDINNSAMMNLVEAGASCALNVAEISREADVIISMLPSNQHVLDVYTGKNGVLSAAQKDVLLIDSSTVDPSVSQFIALQARERNLRFIDSPVSGGVNAAKDGTLTFMVGGTEMHFNDAKSILGALGSRILHCGDVGMGQAAKLCNNMLLAISMIGTAEAFNLGQKLGLNAKTLANVVNSSTGRCPVPGILPNVPSSKNYEGGFGTTLMAKDLGLVQSIATRTQTAIPLGSLAHQIYTTIIAQGFSNKDFSVIYQFLKDEDERAVRFGATAASSRIYSLPFP</sequence>
<evidence type="ECO:0000256" key="8">
    <source>
        <dbReference type="ARBA" id="ARBA00023128"/>
    </source>
</evidence>
<dbReference type="PANTHER" id="PTHR22981">
    <property type="entry name" value="3-HYDROXYISOBUTYRATE DEHYDROGENASE-RELATED"/>
    <property type="match status" value="1"/>
</dbReference>
<dbReference type="SUPFAM" id="SSF48179">
    <property type="entry name" value="6-phosphogluconate dehydrogenase C-terminal domain-like"/>
    <property type="match status" value="1"/>
</dbReference>
<comment type="subcellular location">
    <subcellularLocation>
        <location evidence="1">Mitochondrion</location>
    </subcellularLocation>
</comment>
<keyword evidence="6 11" id="KW-0560">Oxidoreductase</keyword>
<evidence type="ECO:0000259" key="12">
    <source>
        <dbReference type="Pfam" id="PF03446"/>
    </source>
</evidence>
<evidence type="ECO:0000256" key="1">
    <source>
        <dbReference type="ARBA" id="ARBA00004173"/>
    </source>
</evidence>
<gene>
    <name evidence="14" type="ORF">G5I_08794</name>
</gene>
<comment type="similarity">
    <text evidence="3">Belongs to the HIBADH-related family. 3-hydroxyisobutyrate dehydrogenase subfamily.</text>
</comment>
<feature type="active site" evidence="10">
    <location>
        <position position="185"/>
    </location>
</feature>
<keyword evidence="5" id="KW-0809">Transit peptide</keyword>
<name>F4WSG3_ACREC</name>
<dbReference type="AlphaFoldDB" id="F4WSG3"/>
<reference evidence="14" key="1">
    <citation type="submission" date="2011-02" db="EMBL/GenBank/DDBJ databases">
        <title>The genome of the leaf-cutting ant Acromyrmex echinatior suggests key adaptations to social evolution and fungus farming.</title>
        <authorList>
            <person name="Nygaard S."/>
            <person name="Zhang G."/>
        </authorList>
    </citation>
    <scope>NUCLEOTIDE SEQUENCE</scope>
</reference>
<evidence type="ECO:0000256" key="10">
    <source>
        <dbReference type="PIRSR" id="PIRSR000103-1"/>
    </source>
</evidence>
<keyword evidence="8" id="KW-0496">Mitochondrion</keyword>
<dbReference type="OrthoDB" id="435038at2759"/>
<evidence type="ECO:0000259" key="13">
    <source>
        <dbReference type="Pfam" id="PF14833"/>
    </source>
</evidence>
<dbReference type="GO" id="GO:0006574">
    <property type="term" value="P:L-valine catabolic process"/>
    <property type="evidence" value="ECO:0007669"/>
    <property type="project" value="UniProtKB-UniPathway"/>
</dbReference>
<dbReference type="Pfam" id="PF03446">
    <property type="entry name" value="NAD_binding_2"/>
    <property type="match status" value="1"/>
</dbReference>
<dbReference type="GO" id="GO:0008442">
    <property type="term" value="F:3-hydroxyisobutyrate dehydrogenase activity"/>
    <property type="evidence" value="ECO:0007669"/>
    <property type="project" value="UniProtKB-EC"/>
</dbReference>
<feature type="domain" description="3-hydroxyisobutyrate dehydrogenase-like NAD-binding" evidence="13">
    <location>
        <begin position="179"/>
        <end position="298"/>
    </location>
</feature>
<evidence type="ECO:0000256" key="5">
    <source>
        <dbReference type="ARBA" id="ARBA00022946"/>
    </source>
</evidence>
<keyword evidence="15" id="KW-1185">Reference proteome</keyword>
<dbReference type="InterPro" id="IPR036291">
    <property type="entry name" value="NAD(P)-bd_dom_sf"/>
</dbReference>
<proteinExistence type="inferred from homology"/>
<dbReference type="Gene3D" id="1.10.1040.10">
    <property type="entry name" value="N-(1-d-carboxylethyl)-l-norvaline Dehydrogenase, domain 2"/>
    <property type="match status" value="1"/>
</dbReference>
<evidence type="ECO:0000256" key="11">
    <source>
        <dbReference type="RuleBase" id="RU910714"/>
    </source>
</evidence>
<keyword evidence="7 11" id="KW-0520">NAD</keyword>
<organism evidence="15">
    <name type="scientific">Acromyrmex echinatior</name>
    <name type="common">Panamanian leafcutter ant</name>
    <name type="synonym">Acromyrmex octospinosus echinatior</name>
    <dbReference type="NCBI Taxonomy" id="103372"/>
    <lineage>
        <taxon>Eukaryota</taxon>
        <taxon>Metazoa</taxon>
        <taxon>Ecdysozoa</taxon>
        <taxon>Arthropoda</taxon>
        <taxon>Hexapoda</taxon>
        <taxon>Insecta</taxon>
        <taxon>Pterygota</taxon>
        <taxon>Neoptera</taxon>
        <taxon>Endopterygota</taxon>
        <taxon>Hymenoptera</taxon>
        <taxon>Apocrita</taxon>
        <taxon>Aculeata</taxon>
        <taxon>Formicoidea</taxon>
        <taxon>Formicidae</taxon>
        <taxon>Myrmicinae</taxon>
        <taxon>Acromyrmex</taxon>
    </lineage>
</organism>
<feature type="domain" description="6-phosphogluconate dehydrogenase NADP-binding" evidence="12">
    <location>
        <begin position="17"/>
        <end position="176"/>
    </location>
</feature>
<dbReference type="FunFam" id="1.10.1040.10:FF:000006">
    <property type="entry name" value="3-hydroxyisobutyrate dehydrogenase"/>
    <property type="match status" value="1"/>
</dbReference>
<dbReference type="GO" id="GO:0005739">
    <property type="term" value="C:mitochondrion"/>
    <property type="evidence" value="ECO:0007669"/>
    <property type="project" value="UniProtKB-SubCell"/>
</dbReference>